<proteinExistence type="predicted"/>
<dbReference type="Pfam" id="PF12937">
    <property type="entry name" value="F-box-like"/>
    <property type="match status" value="1"/>
</dbReference>
<dbReference type="InterPro" id="IPR036047">
    <property type="entry name" value="F-box-like_dom_sf"/>
</dbReference>
<evidence type="ECO:0000313" key="3">
    <source>
        <dbReference type="Proteomes" id="UP000283090"/>
    </source>
</evidence>
<name>A0A436ZRK1_ARTFL</name>
<dbReference type="GeneID" id="93591720"/>
<dbReference type="VEuPathDB" id="FungiDB:DFL_009409"/>
<dbReference type="AlphaFoldDB" id="A0A436ZRK1"/>
<reference evidence="2 3" key="1">
    <citation type="submission" date="2019-01" db="EMBL/GenBank/DDBJ databases">
        <title>Intercellular communication is required for trap formation in the nematode-trapping fungus Duddingtonia flagrans.</title>
        <authorList>
            <person name="Youssar L."/>
            <person name="Wernet V."/>
            <person name="Hensel N."/>
            <person name="Hildebrandt H.-G."/>
            <person name="Fischer R."/>
        </authorList>
    </citation>
    <scope>NUCLEOTIDE SEQUENCE [LARGE SCALE GENOMIC DNA]</scope>
    <source>
        <strain evidence="2 3">CBS H-5679</strain>
    </source>
</reference>
<dbReference type="OrthoDB" id="2852960at2759"/>
<organism evidence="2 3">
    <name type="scientific">Arthrobotrys flagrans</name>
    <name type="common">Nematode-trapping fungus</name>
    <name type="synonym">Trichothecium flagrans</name>
    <dbReference type="NCBI Taxonomy" id="97331"/>
    <lineage>
        <taxon>Eukaryota</taxon>
        <taxon>Fungi</taxon>
        <taxon>Dikarya</taxon>
        <taxon>Ascomycota</taxon>
        <taxon>Pezizomycotina</taxon>
        <taxon>Orbiliomycetes</taxon>
        <taxon>Orbiliales</taxon>
        <taxon>Orbiliaceae</taxon>
        <taxon>Arthrobotrys</taxon>
    </lineage>
</organism>
<dbReference type="PROSITE" id="PS50181">
    <property type="entry name" value="FBOX"/>
    <property type="match status" value="1"/>
</dbReference>
<comment type="caution">
    <text evidence="2">The sequence shown here is derived from an EMBL/GenBank/DDBJ whole genome shotgun (WGS) entry which is preliminary data.</text>
</comment>
<gene>
    <name evidence="2" type="ORF">DFL_009409</name>
</gene>
<dbReference type="RefSeq" id="XP_067487093.1">
    <property type="nucleotide sequence ID" value="XM_067639289.1"/>
</dbReference>
<dbReference type="InterPro" id="IPR001810">
    <property type="entry name" value="F-box_dom"/>
</dbReference>
<dbReference type="SUPFAM" id="SSF81383">
    <property type="entry name" value="F-box domain"/>
    <property type="match status" value="1"/>
</dbReference>
<sequence>MDSSPPPSLATLPLELLSNIITYLPFKRHIFSLLLTCKRLYHATYPRLWQSLESNPKERYSYTTNAKNRKTGLRRLGDIAKEIGTDVLGFKYLKYILFWPADLEADSAWVESGLLAVISGQIVARRIQLRCVEFVLDTEVNGEALEFLKVLKEHSKDWPQKLRIRINVPWSKELLPLITENFRLEDITYLRLRYDEDEPSGGTGQGVEITIDNIKRLTNLLQKLPFLEDLEINGPEHPDEIFETPIQPLLPALYQLQNAISELKKLHKLYTSDLLFHPSFFITPPENVKKLVIAQGTSAEWWRKFSRCSFTKLEELTIHVGRVLECSKWASPDDIDVRSGAKDFVFGMGYLELKSLKKLQADSGVGYGLGPEDFFDLVLANNPGLDKESRKHCEFMTQRVKPILNQRRRKRRAPGAYSQ</sequence>
<keyword evidence="3" id="KW-1185">Reference proteome</keyword>
<evidence type="ECO:0000259" key="1">
    <source>
        <dbReference type="PROSITE" id="PS50181"/>
    </source>
</evidence>
<protein>
    <recommendedName>
        <fullName evidence="1">F-box domain-containing protein</fullName>
    </recommendedName>
</protein>
<dbReference type="EMBL" id="SAEB01000012">
    <property type="protein sequence ID" value="RVD81549.1"/>
    <property type="molecule type" value="Genomic_DNA"/>
</dbReference>
<evidence type="ECO:0000313" key="2">
    <source>
        <dbReference type="EMBL" id="RVD81549.1"/>
    </source>
</evidence>
<accession>A0A436ZRK1</accession>
<feature type="domain" description="F-box" evidence="1">
    <location>
        <begin position="6"/>
        <end position="52"/>
    </location>
</feature>
<dbReference type="Proteomes" id="UP000283090">
    <property type="component" value="Unassembled WGS sequence"/>
</dbReference>